<dbReference type="PANTHER" id="PTHR35273:SF2">
    <property type="entry name" value="ALPHA-GALACTOSIDASE"/>
    <property type="match status" value="1"/>
</dbReference>
<dbReference type="Gene3D" id="3.20.20.70">
    <property type="entry name" value="Aldolase class I"/>
    <property type="match status" value="1"/>
</dbReference>
<dbReference type="eggNOG" id="COG3868">
    <property type="taxonomic scope" value="Bacteria"/>
</dbReference>
<accession>E6XBP7</accession>
<protein>
    <submittedName>
        <fullName evidence="2">TM1410 hypothetical-related protein</fullName>
    </submittedName>
</protein>
<gene>
    <name evidence="2" type="ordered locus">Celal_0543</name>
</gene>
<dbReference type="PANTHER" id="PTHR35273">
    <property type="entry name" value="ALPHA-1,4 POLYGALACTOSAMINIDASE, PUTATIVE (AFU_ORTHOLOGUE AFUA_3G07890)-RELATED"/>
    <property type="match status" value="1"/>
</dbReference>
<dbReference type="OrthoDB" id="10730at2"/>
<dbReference type="InterPro" id="IPR004352">
    <property type="entry name" value="GH114_TIM-barrel"/>
</dbReference>
<dbReference type="EMBL" id="CP002453">
    <property type="protein sequence ID" value="ADV47882.1"/>
    <property type="molecule type" value="Genomic_DNA"/>
</dbReference>
<dbReference type="STRING" id="688270.Celal_0543"/>
<evidence type="ECO:0000313" key="2">
    <source>
        <dbReference type="EMBL" id="ADV47882.1"/>
    </source>
</evidence>
<dbReference type="InterPro" id="IPR013785">
    <property type="entry name" value="Aldolase_TIM"/>
</dbReference>
<proteinExistence type="predicted"/>
<feature type="domain" description="Glycoside-hydrolase family GH114 TIM-barrel" evidence="1">
    <location>
        <begin position="68"/>
        <end position="249"/>
    </location>
</feature>
<organism evidence="2 3">
    <name type="scientific">Cellulophaga algicola (strain DSM 14237 / IC166 / ACAM 630)</name>
    <dbReference type="NCBI Taxonomy" id="688270"/>
    <lineage>
        <taxon>Bacteria</taxon>
        <taxon>Pseudomonadati</taxon>
        <taxon>Bacteroidota</taxon>
        <taxon>Flavobacteriia</taxon>
        <taxon>Flavobacteriales</taxon>
        <taxon>Flavobacteriaceae</taxon>
        <taxon>Cellulophaga</taxon>
    </lineage>
</organism>
<keyword evidence="3" id="KW-1185">Reference proteome</keyword>
<dbReference type="InterPro" id="IPR017853">
    <property type="entry name" value="GH"/>
</dbReference>
<evidence type="ECO:0000313" key="3">
    <source>
        <dbReference type="Proteomes" id="UP000008634"/>
    </source>
</evidence>
<dbReference type="Proteomes" id="UP000008634">
    <property type="component" value="Chromosome"/>
</dbReference>
<sequence>MNYALIIAFLSLSVSCSTDEKSASTVNDTEDSASPVESNAIPVYNQAYQENFEADKISAILNSAKNGYVLLDPFQDEVTDHVAAIQANGNQVGAYISIGTGETYRDDYAQIKPYLVATPWGEWPDEFFVKETSTGVLEVMKARIDKIAAWGFDWVEFDNMDWAFDDESRDAYKITATESEAISYYQELCAYVHSKGMKCMAKNRVEDATDFDGVLYESYTDEKNWRDQSGAQSFLDAGKLVIINHYNEKSCGEVYAEYKGIYNDNLSFICEDATLKKYVHFNE</sequence>
<name>E6XBP7_CELAD</name>
<evidence type="ECO:0000259" key="1">
    <source>
        <dbReference type="Pfam" id="PF03537"/>
    </source>
</evidence>
<reference evidence="2 3" key="1">
    <citation type="journal article" date="2010" name="Stand. Genomic Sci.">
        <title>Complete genome sequence of Cellulophaga algicola type strain (IC166).</title>
        <authorList>
            <person name="Abt B."/>
            <person name="Lu M."/>
            <person name="Misra M."/>
            <person name="Han C."/>
            <person name="Nolan M."/>
            <person name="Lucas S."/>
            <person name="Hammon N."/>
            <person name="Deshpande S."/>
            <person name="Cheng J.F."/>
            <person name="Tapia R."/>
            <person name="Goodwin L."/>
            <person name="Pitluck S."/>
            <person name="Liolios K."/>
            <person name="Pagani I."/>
            <person name="Ivanova N."/>
            <person name="Mavromatis K."/>
            <person name="Ovchinikova G."/>
            <person name="Pati A."/>
            <person name="Chen A."/>
            <person name="Palaniappan K."/>
            <person name="Land M."/>
            <person name="Hauser L."/>
            <person name="Chang Y.J."/>
            <person name="Jeffries C.D."/>
            <person name="Detter J.C."/>
            <person name="Brambilla E."/>
            <person name="Rohde M."/>
            <person name="Tindall B.J."/>
            <person name="Goker M."/>
            <person name="Woyke T."/>
            <person name="Bristow J."/>
            <person name="Eisen J.A."/>
            <person name="Markowitz V."/>
            <person name="Hugenholtz P."/>
            <person name="Kyrpides N.C."/>
            <person name="Klenk H.P."/>
            <person name="Lapidus A."/>
        </authorList>
    </citation>
    <scope>NUCLEOTIDE SEQUENCE [LARGE SCALE GENOMIC DNA]</scope>
    <source>
        <strain evidence="3">DSM 14237 / IC166 / ACAM 630</strain>
    </source>
</reference>
<dbReference type="RefSeq" id="WP_013549377.1">
    <property type="nucleotide sequence ID" value="NC_014934.1"/>
</dbReference>
<dbReference type="AlphaFoldDB" id="E6XBP7"/>
<dbReference type="SUPFAM" id="SSF51445">
    <property type="entry name" value="(Trans)glycosidases"/>
    <property type="match status" value="1"/>
</dbReference>
<dbReference type="HOGENOM" id="CLU_985861_0_0_10"/>
<dbReference type="KEGG" id="cao:Celal_0543"/>
<dbReference type="Pfam" id="PF03537">
    <property type="entry name" value="Glyco_hydro_114"/>
    <property type="match status" value="1"/>
</dbReference>